<reference evidence="1 2" key="1">
    <citation type="submission" date="2019-03" db="EMBL/GenBank/DDBJ databases">
        <title>Genomic Encyclopedia of Type Strains, Phase III (KMG-III): the genomes of soil and plant-associated and newly described type strains.</title>
        <authorList>
            <person name="Whitman W."/>
        </authorList>
    </citation>
    <scope>NUCLEOTIDE SEQUENCE [LARGE SCALE GENOMIC DNA]</scope>
    <source>
        <strain evidence="1 2">VKM Ac-2573</strain>
    </source>
</reference>
<sequence>MFVMRDSHVIVRTLCGRLQNVMKNYQGIIT</sequence>
<protein>
    <submittedName>
        <fullName evidence="1">Uncharacterized protein</fullName>
    </submittedName>
</protein>
<accession>A0A4R8BJU8</accession>
<name>A0A4R8BJU8_9ACTN</name>
<proteinExistence type="predicted"/>
<dbReference type="EMBL" id="SODP01000005">
    <property type="protein sequence ID" value="TDW54714.1"/>
    <property type="molecule type" value="Genomic_DNA"/>
</dbReference>
<gene>
    <name evidence="1" type="ORF">EV653_8034</name>
</gene>
<evidence type="ECO:0000313" key="2">
    <source>
        <dbReference type="Proteomes" id="UP000295146"/>
    </source>
</evidence>
<organism evidence="1 2">
    <name type="scientific">Kribbella pratensis</name>
    <dbReference type="NCBI Taxonomy" id="2512112"/>
    <lineage>
        <taxon>Bacteria</taxon>
        <taxon>Bacillati</taxon>
        <taxon>Actinomycetota</taxon>
        <taxon>Actinomycetes</taxon>
        <taxon>Propionibacteriales</taxon>
        <taxon>Kribbellaceae</taxon>
        <taxon>Kribbella</taxon>
    </lineage>
</organism>
<keyword evidence="2" id="KW-1185">Reference proteome</keyword>
<comment type="caution">
    <text evidence="1">The sequence shown here is derived from an EMBL/GenBank/DDBJ whole genome shotgun (WGS) entry which is preliminary data.</text>
</comment>
<dbReference type="AlphaFoldDB" id="A0A4R8BJU8"/>
<dbReference type="Proteomes" id="UP000295146">
    <property type="component" value="Unassembled WGS sequence"/>
</dbReference>
<evidence type="ECO:0000313" key="1">
    <source>
        <dbReference type="EMBL" id="TDW54714.1"/>
    </source>
</evidence>